<accession>A0A8S5USS1</accession>
<protein>
    <submittedName>
        <fullName evidence="1">Uncharacterized protein</fullName>
    </submittedName>
</protein>
<sequence length="197" mass="23446">MPNLLNKIHSFLSTSKEKIKETLKDHEKEMVENHLANIALFKESDNNITTEEMVDSLLWYFQIQLERIDYLGDDIPNTYFMEYEEQVYGLKYRENTYLTVEEQTRLNTYLKSLDLRDVARVFMVSVTDNYYTLRKYLRYNARGTDKEILSNYLVSIINLLKEVKRLQAYAVLTRIRFAILVALSVNEVVDELVIYRN</sequence>
<proteinExistence type="predicted"/>
<evidence type="ECO:0000313" key="1">
    <source>
        <dbReference type="EMBL" id="DAF97483.1"/>
    </source>
</evidence>
<reference evidence="1" key="1">
    <citation type="journal article" date="2021" name="Proc. Natl. Acad. Sci. U.S.A.">
        <title>A Catalog of Tens of Thousands of Viruses from Human Metagenomes Reveals Hidden Associations with Chronic Diseases.</title>
        <authorList>
            <person name="Tisza M.J."/>
            <person name="Buck C.B."/>
        </authorList>
    </citation>
    <scope>NUCLEOTIDE SEQUENCE</scope>
    <source>
        <strain evidence="1">CtijX18</strain>
    </source>
</reference>
<name>A0A8S5USS1_9CAUD</name>
<dbReference type="EMBL" id="BK016133">
    <property type="protein sequence ID" value="DAF97483.1"/>
    <property type="molecule type" value="Genomic_DNA"/>
</dbReference>
<organism evidence="1">
    <name type="scientific">Myoviridae sp. ctijX18</name>
    <dbReference type="NCBI Taxonomy" id="2825154"/>
    <lineage>
        <taxon>Viruses</taxon>
        <taxon>Duplodnaviria</taxon>
        <taxon>Heunggongvirae</taxon>
        <taxon>Uroviricota</taxon>
        <taxon>Caudoviricetes</taxon>
    </lineage>
</organism>